<sequence>MTAGPSATYFSCRPTNMKFSCCSNGDACSKADNHGTLQLAICIGGGNLNLQIDCISTSTTPREDIFELPLNECTDIVV</sequence>
<name>J3NC15_ORYBR</name>
<dbReference type="Proteomes" id="UP000006038">
    <property type="component" value="Chromosome 12"/>
</dbReference>
<dbReference type="HOGENOM" id="CLU_2625888_0_0_1"/>
<dbReference type="Gramene" id="OB12G15230.1">
    <property type="protein sequence ID" value="OB12G15230.1"/>
    <property type="gene ID" value="OB12G15230"/>
</dbReference>
<accession>J3NC15</accession>
<evidence type="ECO:0000313" key="2">
    <source>
        <dbReference type="Proteomes" id="UP000006038"/>
    </source>
</evidence>
<protein>
    <submittedName>
        <fullName evidence="1">Uncharacterized protein</fullName>
    </submittedName>
</protein>
<organism evidence="1">
    <name type="scientific">Oryza brachyantha</name>
    <name type="common">malo sina</name>
    <dbReference type="NCBI Taxonomy" id="4533"/>
    <lineage>
        <taxon>Eukaryota</taxon>
        <taxon>Viridiplantae</taxon>
        <taxon>Streptophyta</taxon>
        <taxon>Embryophyta</taxon>
        <taxon>Tracheophyta</taxon>
        <taxon>Spermatophyta</taxon>
        <taxon>Magnoliopsida</taxon>
        <taxon>Liliopsida</taxon>
        <taxon>Poales</taxon>
        <taxon>Poaceae</taxon>
        <taxon>BOP clade</taxon>
        <taxon>Oryzoideae</taxon>
        <taxon>Oryzeae</taxon>
        <taxon>Oryzinae</taxon>
        <taxon>Oryza</taxon>
    </lineage>
</organism>
<dbReference type="EnsemblPlants" id="OB12G15230.1">
    <property type="protein sequence ID" value="OB12G15230.1"/>
    <property type="gene ID" value="OB12G15230"/>
</dbReference>
<evidence type="ECO:0000313" key="1">
    <source>
        <dbReference type="EnsemblPlants" id="OB12G15230.1"/>
    </source>
</evidence>
<reference evidence="1" key="2">
    <citation type="submission" date="2013-04" db="UniProtKB">
        <authorList>
            <consortium name="EnsemblPlants"/>
        </authorList>
    </citation>
    <scope>IDENTIFICATION</scope>
</reference>
<reference evidence="1" key="1">
    <citation type="journal article" date="2013" name="Nat. Commun.">
        <title>Whole-genome sequencing of Oryza brachyantha reveals mechanisms underlying Oryza genome evolution.</title>
        <authorList>
            <person name="Chen J."/>
            <person name="Huang Q."/>
            <person name="Gao D."/>
            <person name="Wang J."/>
            <person name="Lang Y."/>
            <person name="Liu T."/>
            <person name="Li B."/>
            <person name="Bai Z."/>
            <person name="Luis Goicoechea J."/>
            <person name="Liang C."/>
            <person name="Chen C."/>
            <person name="Zhang W."/>
            <person name="Sun S."/>
            <person name="Liao Y."/>
            <person name="Zhang X."/>
            <person name="Yang L."/>
            <person name="Song C."/>
            <person name="Wang M."/>
            <person name="Shi J."/>
            <person name="Liu G."/>
            <person name="Liu J."/>
            <person name="Zhou H."/>
            <person name="Zhou W."/>
            <person name="Yu Q."/>
            <person name="An N."/>
            <person name="Chen Y."/>
            <person name="Cai Q."/>
            <person name="Wang B."/>
            <person name="Liu B."/>
            <person name="Min J."/>
            <person name="Huang Y."/>
            <person name="Wu H."/>
            <person name="Li Z."/>
            <person name="Zhang Y."/>
            <person name="Yin Y."/>
            <person name="Song W."/>
            <person name="Jiang J."/>
            <person name="Jackson S.A."/>
            <person name="Wing R.A."/>
            <person name="Wang J."/>
            <person name="Chen M."/>
        </authorList>
    </citation>
    <scope>NUCLEOTIDE SEQUENCE [LARGE SCALE GENOMIC DNA]</scope>
    <source>
        <strain evidence="1">cv. IRGC 101232</strain>
    </source>
</reference>
<keyword evidence="2" id="KW-1185">Reference proteome</keyword>
<dbReference type="AlphaFoldDB" id="J3NC15"/>
<proteinExistence type="predicted"/>